<evidence type="ECO:0000313" key="2">
    <source>
        <dbReference type="Proteomes" id="UP001197093"/>
    </source>
</evidence>
<evidence type="ECO:0008006" key="3">
    <source>
        <dbReference type="Google" id="ProtNLM"/>
    </source>
</evidence>
<dbReference type="SUPFAM" id="SSF56112">
    <property type="entry name" value="Protein kinase-like (PK-like)"/>
    <property type="match status" value="1"/>
</dbReference>
<reference evidence="1" key="1">
    <citation type="submission" date="2023-02" db="EMBL/GenBank/DDBJ databases">
        <authorList>
            <person name="Palmer J.M."/>
        </authorList>
    </citation>
    <scope>NUCLEOTIDE SEQUENCE</scope>
    <source>
        <strain evidence="1">FW57</strain>
    </source>
</reference>
<proteinExistence type="predicted"/>
<keyword evidence="2" id="KW-1185">Reference proteome</keyword>
<gene>
    <name evidence="1" type="ORF">NEMBOFW57_006593</name>
</gene>
<dbReference type="Proteomes" id="UP001197093">
    <property type="component" value="Unassembled WGS sequence"/>
</dbReference>
<dbReference type="AlphaFoldDB" id="A0AAD4ETV8"/>
<organism evidence="1 2">
    <name type="scientific">Staphylotrichum longicolle</name>
    <dbReference type="NCBI Taxonomy" id="669026"/>
    <lineage>
        <taxon>Eukaryota</taxon>
        <taxon>Fungi</taxon>
        <taxon>Dikarya</taxon>
        <taxon>Ascomycota</taxon>
        <taxon>Pezizomycotina</taxon>
        <taxon>Sordariomycetes</taxon>
        <taxon>Sordariomycetidae</taxon>
        <taxon>Sordariales</taxon>
        <taxon>Chaetomiaceae</taxon>
        <taxon>Staphylotrichum</taxon>
    </lineage>
</organism>
<name>A0AAD4ETV8_9PEZI</name>
<sequence length="234" mass="27590">MPQTHASKFEQEIDMHLQQLSFQRNNAIESADDCREKYIAGQLFRKLAAEGRLADPEFERGPFKLWCDDFRPANVLADKDEKIAAVIKWEFTYSAPTDFSLGPPWWLLLQAPDDWRAGLDDWVAHYEPRLQIFLRALEKKEEWLIEQGRLSETGRLSTRMRKSWQTGHFWVVYAARRSWAFDGIYWKFLDERFFGKNETGGFMDRLALLPREQREAMEGFVARKLKEKEEGGSF</sequence>
<evidence type="ECO:0000313" key="1">
    <source>
        <dbReference type="EMBL" id="KAG7287090.1"/>
    </source>
</evidence>
<comment type="caution">
    <text evidence="1">The sequence shown here is derived from an EMBL/GenBank/DDBJ whole genome shotgun (WGS) entry which is preliminary data.</text>
</comment>
<dbReference type="InterPro" id="IPR011009">
    <property type="entry name" value="Kinase-like_dom_sf"/>
</dbReference>
<dbReference type="EMBL" id="JAHCVI010000003">
    <property type="protein sequence ID" value="KAG7287090.1"/>
    <property type="molecule type" value="Genomic_DNA"/>
</dbReference>
<accession>A0AAD4ETV8</accession>
<protein>
    <recommendedName>
        <fullName evidence="3">Aminoglycoside phosphotransferase domain-containing protein</fullName>
    </recommendedName>
</protein>